<evidence type="ECO:0000313" key="2">
    <source>
        <dbReference type="EMBL" id="RTQ93174.1"/>
    </source>
</evidence>
<dbReference type="Gene3D" id="1.10.10.10">
    <property type="entry name" value="Winged helix-like DNA-binding domain superfamily/Winged helix DNA-binding domain"/>
    <property type="match status" value="1"/>
</dbReference>
<dbReference type="InterPro" id="IPR013325">
    <property type="entry name" value="RNA_pol_sigma_r2"/>
</dbReference>
<organism evidence="2 3">
    <name type="scientific">Lysinibacillus telephonicus</name>
    <dbReference type="NCBI Taxonomy" id="1714840"/>
    <lineage>
        <taxon>Bacteria</taxon>
        <taxon>Bacillati</taxon>
        <taxon>Bacillota</taxon>
        <taxon>Bacilli</taxon>
        <taxon>Bacillales</taxon>
        <taxon>Bacillaceae</taxon>
        <taxon>Lysinibacillus</taxon>
    </lineage>
</organism>
<dbReference type="SUPFAM" id="SSF88946">
    <property type="entry name" value="Sigma2 domain of RNA polymerase sigma factors"/>
    <property type="match status" value="1"/>
</dbReference>
<evidence type="ECO:0000259" key="1">
    <source>
        <dbReference type="Pfam" id="PF04542"/>
    </source>
</evidence>
<name>A0A3S0QVQ8_9BACI</name>
<gene>
    <name evidence="2" type="ORF">EKG35_09590</name>
</gene>
<dbReference type="NCBIfam" id="TIGR02937">
    <property type="entry name" value="sigma70-ECF"/>
    <property type="match status" value="1"/>
</dbReference>
<dbReference type="Proteomes" id="UP000276349">
    <property type="component" value="Unassembled WGS sequence"/>
</dbReference>
<sequence length="166" mass="20196">MQTFDEVFEKYSPMISHVLKRTNIYKNHDYYRQSAAIALWKAWQNYDETLGDFAPYAYRTMLTTIYTEMRKDNQYNGRNIAYDKEELVNIAQYYEMKNRSNFDFGQLEDILSQLKLEEYNLLMNLYVYQYSYKELAKIENIPLSTLKKRRDRLIKKIREMIVHQTS</sequence>
<keyword evidence="3" id="KW-1185">Reference proteome</keyword>
<dbReference type="SUPFAM" id="SSF88659">
    <property type="entry name" value="Sigma3 and sigma4 domains of RNA polymerase sigma factors"/>
    <property type="match status" value="1"/>
</dbReference>
<comment type="caution">
    <text evidence="2">The sequence shown here is derived from an EMBL/GenBank/DDBJ whole genome shotgun (WGS) entry which is preliminary data.</text>
</comment>
<dbReference type="OrthoDB" id="9783788at2"/>
<accession>A0A3S0QVQ8</accession>
<protein>
    <submittedName>
        <fullName evidence="2">Sigma-70 family RNA polymerase sigma factor</fullName>
    </submittedName>
</protein>
<dbReference type="GO" id="GO:0003700">
    <property type="term" value="F:DNA-binding transcription factor activity"/>
    <property type="evidence" value="ECO:0007669"/>
    <property type="project" value="InterPro"/>
</dbReference>
<dbReference type="InterPro" id="IPR013324">
    <property type="entry name" value="RNA_pol_sigma_r3/r4-like"/>
</dbReference>
<feature type="domain" description="RNA polymerase sigma-70 region 2" evidence="1">
    <location>
        <begin position="8"/>
        <end position="72"/>
    </location>
</feature>
<dbReference type="InterPro" id="IPR007627">
    <property type="entry name" value="RNA_pol_sigma70_r2"/>
</dbReference>
<dbReference type="InterPro" id="IPR036388">
    <property type="entry name" value="WH-like_DNA-bd_sf"/>
</dbReference>
<dbReference type="AlphaFoldDB" id="A0A3S0QVQ8"/>
<evidence type="ECO:0000313" key="3">
    <source>
        <dbReference type="Proteomes" id="UP000276349"/>
    </source>
</evidence>
<proteinExistence type="predicted"/>
<dbReference type="EMBL" id="RXNR01000022">
    <property type="protein sequence ID" value="RTQ93174.1"/>
    <property type="molecule type" value="Genomic_DNA"/>
</dbReference>
<dbReference type="InterPro" id="IPR014284">
    <property type="entry name" value="RNA_pol_sigma-70_dom"/>
</dbReference>
<reference evidence="2 3" key="1">
    <citation type="submission" date="2018-12" db="EMBL/GenBank/DDBJ databases">
        <authorList>
            <person name="Yu L."/>
        </authorList>
    </citation>
    <scope>NUCLEOTIDE SEQUENCE [LARGE SCALE GENOMIC DNA]</scope>
    <source>
        <strain evidence="2 3">S5H2222</strain>
    </source>
</reference>
<dbReference type="Pfam" id="PF04542">
    <property type="entry name" value="Sigma70_r2"/>
    <property type="match status" value="1"/>
</dbReference>
<dbReference type="GO" id="GO:0006352">
    <property type="term" value="P:DNA-templated transcription initiation"/>
    <property type="evidence" value="ECO:0007669"/>
    <property type="project" value="InterPro"/>
</dbReference>
<dbReference type="RefSeq" id="WP_126294232.1">
    <property type="nucleotide sequence ID" value="NZ_CP185866.1"/>
</dbReference>